<dbReference type="PANTHER" id="PTHR22573:SF2">
    <property type="entry name" value="PHOSPHOGLUCOMUTASE"/>
    <property type="match status" value="1"/>
</dbReference>
<dbReference type="SUPFAM" id="SSF53738">
    <property type="entry name" value="Phosphoglucomutase, first 3 domains"/>
    <property type="match status" value="2"/>
</dbReference>
<gene>
    <name evidence="5" type="primary">Pgm1_1</name>
    <name evidence="5" type="ORF">AVEN_190984_1</name>
</gene>
<dbReference type="AlphaFoldDB" id="A0A4Y2T838"/>
<dbReference type="Proteomes" id="UP000499080">
    <property type="component" value="Unassembled WGS sequence"/>
</dbReference>
<dbReference type="InterPro" id="IPR016055">
    <property type="entry name" value="A-D-PHexomutase_a/b/a-I/II/III"/>
</dbReference>
<feature type="domain" description="Alpha-D-phosphohexomutase alpha/beta/alpha" evidence="4">
    <location>
        <begin position="81"/>
        <end position="197"/>
    </location>
</feature>
<comment type="caution">
    <text evidence="5">The sequence shown here is derived from an EMBL/GenBank/DDBJ whole genome shotgun (WGS) entry which is preliminary data.</text>
</comment>
<evidence type="ECO:0000256" key="2">
    <source>
        <dbReference type="ARBA" id="ARBA00022842"/>
    </source>
</evidence>
<evidence type="ECO:0000313" key="6">
    <source>
        <dbReference type="Proteomes" id="UP000499080"/>
    </source>
</evidence>
<dbReference type="GO" id="GO:0046872">
    <property type="term" value="F:metal ion binding"/>
    <property type="evidence" value="ECO:0007669"/>
    <property type="project" value="UniProtKB-KW"/>
</dbReference>
<evidence type="ECO:0000256" key="3">
    <source>
        <dbReference type="ARBA" id="ARBA00023235"/>
    </source>
</evidence>
<accession>A0A4Y2T838</accession>
<proteinExistence type="predicted"/>
<dbReference type="PANTHER" id="PTHR22573">
    <property type="entry name" value="PHOSPHOHEXOMUTASE FAMILY MEMBER"/>
    <property type="match status" value="1"/>
</dbReference>
<reference evidence="5 6" key="1">
    <citation type="journal article" date="2019" name="Sci. Rep.">
        <title>Orb-weaving spider Araneus ventricosus genome elucidates the spidroin gene catalogue.</title>
        <authorList>
            <person name="Kono N."/>
            <person name="Nakamura H."/>
            <person name="Ohtoshi R."/>
            <person name="Moran D.A.P."/>
            <person name="Shinohara A."/>
            <person name="Yoshida Y."/>
            <person name="Fujiwara M."/>
            <person name="Mori M."/>
            <person name="Tomita M."/>
            <person name="Arakawa K."/>
        </authorList>
    </citation>
    <scope>NUCLEOTIDE SEQUENCE [LARGE SCALE GENOMIC DNA]</scope>
</reference>
<dbReference type="GO" id="GO:0005829">
    <property type="term" value="C:cytosol"/>
    <property type="evidence" value="ECO:0007669"/>
    <property type="project" value="TreeGrafter"/>
</dbReference>
<evidence type="ECO:0000313" key="5">
    <source>
        <dbReference type="EMBL" id="GBN96798.1"/>
    </source>
</evidence>
<keyword evidence="1" id="KW-0479">Metal-binding</keyword>
<evidence type="ECO:0000259" key="4">
    <source>
        <dbReference type="Pfam" id="PF02880"/>
    </source>
</evidence>
<dbReference type="Gene3D" id="3.40.120.10">
    <property type="entry name" value="Alpha-D-Glucose-1,6-Bisphosphate, subunit A, domain 3"/>
    <property type="match status" value="2"/>
</dbReference>
<dbReference type="GO" id="GO:0005975">
    <property type="term" value="P:carbohydrate metabolic process"/>
    <property type="evidence" value="ECO:0007669"/>
    <property type="project" value="InterPro"/>
</dbReference>
<dbReference type="OrthoDB" id="6433951at2759"/>
<keyword evidence="3" id="KW-0413">Isomerase</keyword>
<dbReference type="InterPro" id="IPR005846">
    <property type="entry name" value="A-D-PHexomutase_a/b/a-III"/>
</dbReference>
<dbReference type="InterPro" id="IPR045244">
    <property type="entry name" value="PGM"/>
</dbReference>
<organism evidence="5 6">
    <name type="scientific">Araneus ventricosus</name>
    <name type="common">Orbweaver spider</name>
    <name type="synonym">Epeira ventricosa</name>
    <dbReference type="NCBI Taxonomy" id="182803"/>
    <lineage>
        <taxon>Eukaryota</taxon>
        <taxon>Metazoa</taxon>
        <taxon>Ecdysozoa</taxon>
        <taxon>Arthropoda</taxon>
        <taxon>Chelicerata</taxon>
        <taxon>Arachnida</taxon>
        <taxon>Araneae</taxon>
        <taxon>Araneomorphae</taxon>
        <taxon>Entelegynae</taxon>
        <taxon>Araneoidea</taxon>
        <taxon>Araneidae</taxon>
        <taxon>Araneus</taxon>
    </lineage>
</organism>
<dbReference type="Gene3D" id="3.30.310.50">
    <property type="entry name" value="Alpha-D-phosphohexomutase, C-terminal domain"/>
    <property type="match status" value="1"/>
</dbReference>
<dbReference type="GO" id="GO:0004614">
    <property type="term" value="F:phosphoglucomutase activity"/>
    <property type="evidence" value="ECO:0007669"/>
    <property type="project" value="InterPro"/>
</dbReference>
<dbReference type="EMBL" id="BGPR01026798">
    <property type="protein sequence ID" value="GBN96798.1"/>
    <property type="molecule type" value="Genomic_DNA"/>
</dbReference>
<feature type="non-terminal residue" evidence="5">
    <location>
        <position position="1"/>
    </location>
</feature>
<evidence type="ECO:0000256" key="1">
    <source>
        <dbReference type="ARBA" id="ARBA00022723"/>
    </source>
</evidence>
<name>A0A4Y2T838_ARAVE</name>
<dbReference type="Pfam" id="PF02880">
    <property type="entry name" value="PGM_PMM_III"/>
    <property type="match status" value="1"/>
</dbReference>
<keyword evidence="6" id="KW-1185">Reference proteome</keyword>
<sequence>TGPVVLDILRNKLKVPEKNILNKDSLEDFGSLPADPNPASREDFLEFINENKSDIGIVIGPDGSRCLIVGENGFVVSPSDTLAVIADQCKCIPFFQENPLKGIVCSICTSQASDKVAKYSSLLSFEAVPGWAYFAPAMLPALNHSIVFGEECTAVGASSCSYCGDKDAVWTLLAWLSILAHAKKSVNEVLMEHWKKFGRNVLGRMDFENLPLASLESFMSFFKETYTIRLKKIKTGDFENVAYRDQLHLDPSLRIEETHKGNEDLAFDIDNYVFPFGLVRKSLMRNDIFQTYQIQMAKGARVIIRRSESVCNSTTLRFYIEVCMDPEDDRLLADRKVMRVHH</sequence>
<protein>
    <submittedName>
        <fullName evidence="5">Phosphoglucomutase-1</fullName>
    </submittedName>
</protein>
<keyword evidence="2" id="KW-0460">Magnesium</keyword>